<comment type="caution">
    <text evidence="2">The sequence shown here is derived from an EMBL/GenBank/DDBJ whole genome shotgun (WGS) entry which is preliminary data.</text>
</comment>
<feature type="region of interest" description="Disordered" evidence="1">
    <location>
        <begin position="1"/>
        <end position="50"/>
    </location>
</feature>
<proteinExistence type="predicted"/>
<keyword evidence="3" id="KW-1185">Reference proteome</keyword>
<evidence type="ECO:0000313" key="2">
    <source>
        <dbReference type="EMBL" id="KAJ1359004.1"/>
    </source>
</evidence>
<reference evidence="2" key="1">
    <citation type="submission" date="2021-06" db="EMBL/GenBank/DDBJ databases">
        <title>Parelaphostrongylus tenuis whole genome reference sequence.</title>
        <authorList>
            <person name="Garwood T.J."/>
            <person name="Larsen P.A."/>
            <person name="Fountain-Jones N.M."/>
            <person name="Garbe J.R."/>
            <person name="Macchietto M.G."/>
            <person name="Kania S.A."/>
            <person name="Gerhold R.W."/>
            <person name="Richards J.E."/>
            <person name="Wolf T.M."/>
        </authorList>
    </citation>
    <scope>NUCLEOTIDE SEQUENCE</scope>
    <source>
        <strain evidence="2">MNPRO001-30</strain>
        <tissue evidence="2">Meninges</tissue>
    </source>
</reference>
<dbReference type="AlphaFoldDB" id="A0AAD5QRJ8"/>
<sequence length="50" mass="5394">MKNSSSSGSDDDTDDEASHERAKNLEVLSKVLGSTVKPPKKTLKSMDKNS</sequence>
<evidence type="ECO:0000313" key="3">
    <source>
        <dbReference type="Proteomes" id="UP001196413"/>
    </source>
</evidence>
<dbReference type="EMBL" id="JAHQIW010003531">
    <property type="protein sequence ID" value="KAJ1359004.1"/>
    <property type="molecule type" value="Genomic_DNA"/>
</dbReference>
<protein>
    <submittedName>
        <fullName evidence="2">Uncharacterized protein</fullName>
    </submittedName>
</protein>
<dbReference type="Proteomes" id="UP001196413">
    <property type="component" value="Unassembled WGS sequence"/>
</dbReference>
<name>A0AAD5QRJ8_PARTN</name>
<evidence type="ECO:0000256" key="1">
    <source>
        <dbReference type="SAM" id="MobiDB-lite"/>
    </source>
</evidence>
<gene>
    <name evidence="2" type="ORF">KIN20_017613</name>
</gene>
<accession>A0AAD5QRJ8</accession>
<organism evidence="2 3">
    <name type="scientific">Parelaphostrongylus tenuis</name>
    <name type="common">Meningeal worm</name>
    <dbReference type="NCBI Taxonomy" id="148309"/>
    <lineage>
        <taxon>Eukaryota</taxon>
        <taxon>Metazoa</taxon>
        <taxon>Ecdysozoa</taxon>
        <taxon>Nematoda</taxon>
        <taxon>Chromadorea</taxon>
        <taxon>Rhabditida</taxon>
        <taxon>Rhabditina</taxon>
        <taxon>Rhabditomorpha</taxon>
        <taxon>Strongyloidea</taxon>
        <taxon>Metastrongylidae</taxon>
        <taxon>Parelaphostrongylus</taxon>
    </lineage>
</organism>